<feature type="region of interest" description="Disordered" evidence="1">
    <location>
        <begin position="1"/>
        <end position="32"/>
    </location>
</feature>
<gene>
    <name evidence="2" type="ORF">ALC53_01012</name>
</gene>
<proteinExistence type="predicted"/>
<accession>A0A195BX73</accession>
<organism evidence="2 3">
    <name type="scientific">Atta colombica</name>
    <dbReference type="NCBI Taxonomy" id="520822"/>
    <lineage>
        <taxon>Eukaryota</taxon>
        <taxon>Metazoa</taxon>
        <taxon>Ecdysozoa</taxon>
        <taxon>Arthropoda</taxon>
        <taxon>Hexapoda</taxon>
        <taxon>Insecta</taxon>
        <taxon>Pterygota</taxon>
        <taxon>Neoptera</taxon>
        <taxon>Endopterygota</taxon>
        <taxon>Hymenoptera</taxon>
        <taxon>Apocrita</taxon>
        <taxon>Aculeata</taxon>
        <taxon>Formicoidea</taxon>
        <taxon>Formicidae</taxon>
        <taxon>Myrmicinae</taxon>
        <taxon>Atta</taxon>
    </lineage>
</organism>
<dbReference type="AlphaFoldDB" id="A0A195BX73"/>
<protein>
    <submittedName>
        <fullName evidence="2">Uncharacterized protein</fullName>
    </submittedName>
</protein>
<name>A0A195BX73_9HYME</name>
<evidence type="ECO:0000256" key="1">
    <source>
        <dbReference type="SAM" id="MobiDB-lite"/>
    </source>
</evidence>
<feature type="compositionally biased region" description="Basic and acidic residues" evidence="1">
    <location>
        <begin position="21"/>
        <end position="32"/>
    </location>
</feature>
<evidence type="ECO:0000313" key="3">
    <source>
        <dbReference type="Proteomes" id="UP000078540"/>
    </source>
</evidence>
<dbReference type="EMBL" id="KQ976401">
    <property type="protein sequence ID" value="KYM92556.1"/>
    <property type="molecule type" value="Genomic_DNA"/>
</dbReference>
<feature type="compositionally biased region" description="Basic and acidic residues" evidence="1">
    <location>
        <begin position="1"/>
        <end position="11"/>
    </location>
</feature>
<dbReference type="Proteomes" id="UP000078540">
    <property type="component" value="Unassembled WGS sequence"/>
</dbReference>
<evidence type="ECO:0000313" key="2">
    <source>
        <dbReference type="EMBL" id="KYM92556.1"/>
    </source>
</evidence>
<sequence>MHEDCRSKHSVGELGTVGELSGRDDTDIEEAKRGRRVLTEFAPAADDRAVGEPRIDCEEPR</sequence>
<reference evidence="2 3" key="1">
    <citation type="submission" date="2015-09" db="EMBL/GenBank/DDBJ databases">
        <title>Atta colombica WGS genome.</title>
        <authorList>
            <person name="Nygaard S."/>
            <person name="Hu H."/>
            <person name="Boomsma J."/>
            <person name="Zhang G."/>
        </authorList>
    </citation>
    <scope>NUCLEOTIDE SEQUENCE [LARGE SCALE GENOMIC DNA]</scope>
    <source>
        <strain evidence="2">Treedump-2</strain>
        <tissue evidence="2">Whole body</tissue>
    </source>
</reference>
<keyword evidence="3" id="KW-1185">Reference proteome</keyword>